<reference evidence="2" key="1">
    <citation type="submission" date="2022-11" db="EMBL/GenBank/DDBJ databases">
        <title>Chromosome-level genome of Pogonophryne albipinna.</title>
        <authorList>
            <person name="Jo E."/>
        </authorList>
    </citation>
    <scope>NUCLEOTIDE SEQUENCE</scope>
    <source>
        <strain evidence="2">SGF0006</strain>
        <tissue evidence="2">Muscle</tissue>
    </source>
</reference>
<evidence type="ECO:0000256" key="1">
    <source>
        <dbReference type="SAM" id="MobiDB-lite"/>
    </source>
</evidence>
<dbReference type="Proteomes" id="UP001219934">
    <property type="component" value="Unassembled WGS sequence"/>
</dbReference>
<dbReference type="PANTHER" id="PTHR47194">
    <property type="entry name" value="SORTING NEXIN-29-RELATED"/>
    <property type="match status" value="1"/>
</dbReference>
<evidence type="ECO:0000313" key="3">
    <source>
        <dbReference type="Proteomes" id="UP001219934"/>
    </source>
</evidence>
<comment type="caution">
    <text evidence="2">The sequence shown here is derived from an EMBL/GenBank/DDBJ whole genome shotgun (WGS) entry which is preliminary data.</text>
</comment>
<protein>
    <recommendedName>
        <fullName evidence="4">Sorting nexin 29</fullName>
    </recommendedName>
</protein>
<gene>
    <name evidence="2" type="ORF">JOQ06_026885</name>
</gene>
<evidence type="ECO:0000313" key="2">
    <source>
        <dbReference type="EMBL" id="KAJ4940588.1"/>
    </source>
</evidence>
<dbReference type="PANTHER" id="PTHR47194:SF3">
    <property type="entry name" value="SORTING NEXIN 29"/>
    <property type="match status" value="1"/>
</dbReference>
<name>A0AAD6BBW4_9TELE</name>
<organism evidence="2 3">
    <name type="scientific">Pogonophryne albipinna</name>
    <dbReference type="NCBI Taxonomy" id="1090488"/>
    <lineage>
        <taxon>Eukaryota</taxon>
        <taxon>Metazoa</taxon>
        <taxon>Chordata</taxon>
        <taxon>Craniata</taxon>
        <taxon>Vertebrata</taxon>
        <taxon>Euteleostomi</taxon>
        <taxon>Actinopterygii</taxon>
        <taxon>Neopterygii</taxon>
        <taxon>Teleostei</taxon>
        <taxon>Neoteleostei</taxon>
        <taxon>Acanthomorphata</taxon>
        <taxon>Eupercaria</taxon>
        <taxon>Perciformes</taxon>
        <taxon>Notothenioidei</taxon>
        <taxon>Pogonophryne</taxon>
    </lineage>
</organism>
<proteinExistence type="predicted"/>
<feature type="non-terminal residue" evidence="2">
    <location>
        <position position="82"/>
    </location>
</feature>
<dbReference type="EMBL" id="JAPTMU010000007">
    <property type="protein sequence ID" value="KAJ4940588.1"/>
    <property type="molecule type" value="Genomic_DNA"/>
</dbReference>
<dbReference type="AlphaFoldDB" id="A0AAD6BBW4"/>
<evidence type="ECO:0008006" key="4">
    <source>
        <dbReference type="Google" id="ProtNLM"/>
    </source>
</evidence>
<feature type="region of interest" description="Disordered" evidence="1">
    <location>
        <begin position="41"/>
        <end position="82"/>
    </location>
</feature>
<accession>A0AAD6BBW4</accession>
<keyword evidence="3" id="KW-1185">Reference proteome</keyword>
<sequence>ERRKQLQGYLRMVMNKLIQTLPEFTARPTKETLLSLLPFCLDTPQANDGGAKTPRSKTSSRFPRLGRSRNPETRTDPQSGDL</sequence>